<dbReference type="PANTHER" id="PTHR43133">
    <property type="entry name" value="RNA POLYMERASE ECF-TYPE SIGMA FACTO"/>
    <property type="match status" value="1"/>
</dbReference>
<comment type="caution">
    <text evidence="8">The sequence shown here is derived from an EMBL/GenBank/DDBJ whole genome shotgun (WGS) entry which is preliminary data.</text>
</comment>
<gene>
    <name evidence="8" type="ORF">PROH_03205</name>
</gene>
<dbReference type="STRING" id="317619.GCA_000332315_03896"/>
<keyword evidence="2" id="KW-0805">Transcription regulation</keyword>
<evidence type="ECO:0000313" key="8">
    <source>
        <dbReference type="EMBL" id="KKJ01372.1"/>
    </source>
</evidence>
<dbReference type="InterPro" id="IPR007627">
    <property type="entry name" value="RNA_pol_sigma70_r2"/>
</dbReference>
<keyword evidence="9" id="KW-1185">Reference proteome</keyword>
<evidence type="ECO:0000256" key="4">
    <source>
        <dbReference type="ARBA" id="ARBA00023125"/>
    </source>
</evidence>
<name>A0A0M2Q478_PROHO</name>
<comment type="similarity">
    <text evidence="1">Belongs to the sigma-70 factor family. ECF subfamily.</text>
</comment>
<dbReference type="InterPro" id="IPR013325">
    <property type="entry name" value="RNA_pol_sigma_r2"/>
</dbReference>
<dbReference type="InterPro" id="IPR036388">
    <property type="entry name" value="WH-like_DNA-bd_sf"/>
</dbReference>
<dbReference type="SUPFAM" id="SSF88659">
    <property type="entry name" value="Sigma3 and sigma4 domains of RNA polymerase sigma factors"/>
    <property type="match status" value="1"/>
</dbReference>
<evidence type="ECO:0000313" key="9">
    <source>
        <dbReference type="Proteomes" id="UP000034681"/>
    </source>
</evidence>
<protein>
    <submittedName>
        <fullName evidence="8">RNA polymerase sigma factor RpoE</fullName>
    </submittedName>
</protein>
<dbReference type="Pfam" id="PF04542">
    <property type="entry name" value="Sigma70_r2"/>
    <property type="match status" value="1"/>
</dbReference>
<dbReference type="GO" id="GO:0016987">
    <property type="term" value="F:sigma factor activity"/>
    <property type="evidence" value="ECO:0007669"/>
    <property type="project" value="UniProtKB-KW"/>
</dbReference>
<feature type="domain" description="RNA polymerase sigma factor 70 region 4 type 2" evidence="7">
    <location>
        <begin position="157"/>
        <end position="208"/>
    </location>
</feature>
<evidence type="ECO:0000259" key="7">
    <source>
        <dbReference type="Pfam" id="PF08281"/>
    </source>
</evidence>
<evidence type="ECO:0000256" key="3">
    <source>
        <dbReference type="ARBA" id="ARBA00023082"/>
    </source>
</evidence>
<accession>A0A0M2Q478</accession>
<dbReference type="Pfam" id="PF08281">
    <property type="entry name" value="Sigma70_r4_2"/>
    <property type="match status" value="1"/>
</dbReference>
<evidence type="ECO:0000256" key="5">
    <source>
        <dbReference type="ARBA" id="ARBA00023163"/>
    </source>
</evidence>
<dbReference type="CDD" id="cd06171">
    <property type="entry name" value="Sigma70_r4"/>
    <property type="match status" value="1"/>
</dbReference>
<keyword evidence="5" id="KW-0804">Transcription</keyword>
<dbReference type="InterPro" id="IPR013249">
    <property type="entry name" value="RNA_pol_sigma70_r4_t2"/>
</dbReference>
<dbReference type="GO" id="GO:0003677">
    <property type="term" value="F:DNA binding"/>
    <property type="evidence" value="ECO:0007669"/>
    <property type="project" value="UniProtKB-KW"/>
</dbReference>
<dbReference type="RefSeq" id="WP_017714055.1">
    <property type="nucleotide sequence ID" value="NZ_KB235941.1"/>
</dbReference>
<keyword evidence="4" id="KW-0238">DNA-binding</keyword>
<organism evidence="8 9">
    <name type="scientific">Prochlorothrix hollandica PCC 9006 = CALU 1027</name>
    <dbReference type="NCBI Taxonomy" id="317619"/>
    <lineage>
        <taxon>Bacteria</taxon>
        <taxon>Bacillati</taxon>
        <taxon>Cyanobacteriota</taxon>
        <taxon>Cyanophyceae</taxon>
        <taxon>Prochlorotrichales</taxon>
        <taxon>Prochlorotrichaceae</taxon>
        <taxon>Prochlorothrix</taxon>
    </lineage>
</organism>
<evidence type="ECO:0000259" key="6">
    <source>
        <dbReference type="Pfam" id="PF04542"/>
    </source>
</evidence>
<reference evidence="8" key="1">
    <citation type="submission" date="2012-04" db="EMBL/GenBank/DDBJ databases">
        <authorList>
            <person name="Borisov I.G."/>
            <person name="Ivanikova N.V."/>
            <person name="Pinevich A.V."/>
        </authorList>
    </citation>
    <scope>NUCLEOTIDE SEQUENCE</scope>
    <source>
        <strain evidence="8">CALU 1027</strain>
    </source>
</reference>
<dbReference type="EMBL" id="AJTX02000002">
    <property type="protein sequence ID" value="KKJ01372.1"/>
    <property type="molecule type" value="Genomic_DNA"/>
</dbReference>
<dbReference type="InterPro" id="IPR014284">
    <property type="entry name" value="RNA_pol_sigma-70_dom"/>
</dbReference>
<dbReference type="Gene3D" id="1.10.1740.10">
    <property type="match status" value="1"/>
</dbReference>
<feature type="domain" description="RNA polymerase sigma-70 region 2" evidence="6">
    <location>
        <begin position="49"/>
        <end position="116"/>
    </location>
</feature>
<dbReference type="GO" id="GO:0006352">
    <property type="term" value="P:DNA-templated transcription initiation"/>
    <property type="evidence" value="ECO:0007669"/>
    <property type="project" value="InterPro"/>
</dbReference>
<evidence type="ECO:0000256" key="1">
    <source>
        <dbReference type="ARBA" id="ARBA00010641"/>
    </source>
</evidence>
<evidence type="ECO:0000256" key="2">
    <source>
        <dbReference type="ARBA" id="ARBA00023015"/>
    </source>
</evidence>
<keyword evidence="3" id="KW-0731">Sigma factor</keyword>
<dbReference type="Gene3D" id="1.10.10.10">
    <property type="entry name" value="Winged helix-like DNA-binding domain superfamily/Winged helix DNA-binding domain"/>
    <property type="match status" value="1"/>
</dbReference>
<dbReference type="SUPFAM" id="SSF88946">
    <property type="entry name" value="Sigma2 domain of RNA polymerase sigma factors"/>
    <property type="match status" value="1"/>
</dbReference>
<dbReference type="InterPro" id="IPR013324">
    <property type="entry name" value="RNA_pol_sigma_r3/r4-like"/>
</dbReference>
<dbReference type="InterPro" id="IPR039425">
    <property type="entry name" value="RNA_pol_sigma-70-like"/>
</dbReference>
<dbReference type="PANTHER" id="PTHR43133:SF8">
    <property type="entry name" value="RNA POLYMERASE SIGMA FACTOR HI_1459-RELATED"/>
    <property type="match status" value="1"/>
</dbReference>
<dbReference type="OrthoDB" id="9784984at2"/>
<dbReference type="AlphaFoldDB" id="A0A0M2Q478"/>
<sequence>MTSSLPLSWLTVEINAARTPVQATELSNYDLIVRCQTGVRPDRVAFAELVKRYQSHVDRLLYHLAPDWFDRADLAQEVWIRVYRHLNRLQEPGKFRSWLSRIVTNLFYDELRKRKRHSTPLSLDAPRHVNTEEMEWELPSEDPSPDEILVTEEFYSQLQAAIHRLPDTFRTTIVLRELQGLSYEEIAEITGVSLGTVKSRIARARYRLQQDLQPYLDS</sequence>
<dbReference type="Proteomes" id="UP000034681">
    <property type="component" value="Unassembled WGS sequence"/>
</dbReference>
<proteinExistence type="inferred from homology"/>
<dbReference type="NCBIfam" id="TIGR02937">
    <property type="entry name" value="sigma70-ECF"/>
    <property type="match status" value="1"/>
</dbReference>
<dbReference type="eggNOG" id="COG1595">
    <property type="taxonomic scope" value="Bacteria"/>
</dbReference>